<proteinExistence type="predicted"/>
<name>A0A8X6PT13_NEPPI</name>
<dbReference type="AlphaFoldDB" id="A0A8X6PT13"/>
<sequence length="122" mass="13719">MGWSDVGRTRRPGGSEEVPSQVNEDSFRCPAGQCKWIRRDGFHLKSYRPVRRKRLCKKLSFRRIFLPVSESGYGLLVSLAGTCRPVQYVYGILRPRAGSRRPLWIGCGDSSLSQKDSVVASS</sequence>
<keyword evidence="3" id="KW-1185">Reference proteome</keyword>
<dbReference type="Proteomes" id="UP000887013">
    <property type="component" value="Unassembled WGS sequence"/>
</dbReference>
<dbReference type="EMBL" id="BMAW01024409">
    <property type="protein sequence ID" value="GFT87750.1"/>
    <property type="molecule type" value="Genomic_DNA"/>
</dbReference>
<accession>A0A8X6PT13</accession>
<evidence type="ECO:0000313" key="3">
    <source>
        <dbReference type="Proteomes" id="UP000887013"/>
    </source>
</evidence>
<evidence type="ECO:0000313" key="2">
    <source>
        <dbReference type="EMBL" id="GFT87750.1"/>
    </source>
</evidence>
<organism evidence="2 3">
    <name type="scientific">Nephila pilipes</name>
    <name type="common">Giant wood spider</name>
    <name type="synonym">Nephila maculata</name>
    <dbReference type="NCBI Taxonomy" id="299642"/>
    <lineage>
        <taxon>Eukaryota</taxon>
        <taxon>Metazoa</taxon>
        <taxon>Ecdysozoa</taxon>
        <taxon>Arthropoda</taxon>
        <taxon>Chelicerata</taxon>
        <taxon>Arachnida</taxon>
        <taxon>Araneae</taxon>
        <taxon>Araneomorphae</taxon>
        <taxon>Entelegynae</taxon>
        <taxon>Araneoidea</taxon>
        <taxon>Nephilidae</taxon>
        <taxon>Nephila</taxon>
    </lineage>
</organism>
<comment type="caution">
    <text evidence="2">The sequence shown here is derived from an EMBL/GenBank/DDBJ whole genome shotgun (WGS) entry which is preliminary data.</text>
</comment>
<gene>
    <name evidence="2" type="ORF">NPIL_574041</name>
</gene>
<protein>
    <submittedName>
        <fullName evidence="2">Uncharacterized protein</fullName>
    </submittedName>
</protein>
<feature type="region of interest" description="Disordered" evidence="1">
    <location>
        <begin position="1"/>
        <end position="26"/>
    </location>
</feature>
<reference evidence="2" key="1">
    <citation type="submission" date="2020-08" db="EMBL/GenBank/DDBJ databases">
        <title>Multicomponent nature underlies the extraordinary mechanical properties of spider dragline silk.</title>
        <authorList>
            <person name="Kono N."/>
            <person name="Nakamura H."/>
            <person name="Mori M."/>
            <person name="Yoshida Y."/>
            <person name="Ohtoshi R."/>
            <person name="Malay A.D."/>
            <person name="Moran D.A.P."/>
            <person name="Tomita M."/>
            <person name="Numata K."/>
            <person name="Arakawa K."/>
        </authorList>
    </citation>
    <scope>NUCLEOTIDE SEQUENCE</scope>
</reference>
<evidence type="ECO:0000256" key="1">
    <source>
        <dbReference type="SAM" id="MobiDB-lite"/>
    </source>
</evidence>